<dbReference type="SUPFAM" id="SSF55781">
    <property type="entry name" value="GAF domain-like"/>
    <property type="match status" value="1"/>
</dbReference>
<dbReference type="SUPFAM" id="SSF46785">
    <property type="entry name" value="Winged helix' DNA-binding domain"/>
    <property type="match status" value="1"/>
</dbReference>
<keyword evidence="7" id="KW-1185">Reference proteome</keyword>
<dbReference type="PANTHER" id="PTHR30136:SF35">
    <property type="entry name" value="HTH-TYPE TRANSCRIPTIONAL REGULATOR RV1719"/>
    <property type="match status" value="1"/>
</dbReference>
<dbReference type="InterPro" id="IPR029016">
    <property type="entry name" value="GAF-like_dom_sf"/>
</dbReference>
<evidence type="ECO:0000256" key="3">
    <source>
        <dbReference type="ARBA" id="ARBA00023163"/>
    </source>
</evidence>
<comment type="caution">
    <text evidence="6">The sequence shown here is derived from an EMBL/GenBank/DDBJ whole genome shotgun (WGS) entry which is preliminary data.</text>
</comment>
<evidence type="ECO:0000256" key="2">
    <source>
        <dbReference type="ARBA" id="ARBA00023125"/>
    </source>
</evidence>
<dbReference type="EMBL" id="QYAC01000009">
    <property type="protein sequence ID" value="MBL3680612.1"/>
    <property type="molecule type" value="Genomic_DNA"/>
</dbReference>
<name>A0ABS1SKS6_9MICO</name>
<dbReference type="InterPro" id="IPR005471">
    <property type="entry name" value="Tscrpt_reg_IclR_N"/>
</dbReference>
<feature type="domain" description="HTH iclR-type" evidence="4">
    <location>
        <begin position="5"/>
        <end position="66"/>
    </location>
</feature>
<dbReference type="Gene3D" id="3.30.450.40">
    <property type="match status" value="1"/>
</dbReference>
<keyword evidence="3" id="KW-0804">Transcription</keyword>
<dbReference type="InterPro" id="IPR036390">
    <property type="entry name" value="WH_DNA-bd_sf"/>
</dbReference>
<dbReference type="SMART" id="SM00346">
    <property type="entry name" value="HTH_ICLR"/>
    <property type="match status" value="1"/>
</dbReference>
<dbReference type="InterPro" id="IPR014757">
    <property type="entry name" value="Tscrpt_reg_IclR_C"/>
</dbReference>
<evidence type="ECO:0000259" key="5">
    <source>
        <dbReference type="PROSITE" id="PS51078"/>
    </source>
</evidence>
<dbReference type="Proteomes" id="UP001645859">
    <property type="component" value="Unassembled WGS sequence"/>
</dbReference>
<dbReference type="RefSeq" id="WP_202345890.1">
    <property type="nucleotide sequence ID" value="NZ_QYAC01000009.1"/>
</dbReference>
<dbReference type="Pfam" id="PF01614">
    <property type="entry name" value="IclR_C"/>
    <property type="match status" value="1"/>
</dbReference>
<dbReference type="Pfam" id="PF09339">
    <property type="entry name" value="HTH_IclR"/>
    <property type="match status" value="1"/>
</dbReference>
<keyword evidence="2" id="KW-0238">DNA-binding</keyword>
<protein>
    <submittedName>
        <fullName evidence="6">IclR family transcriptional regulator</fullName>
    </submittedName>
</protein>
<organism evidence="6 7">
    <name type="scientific">Leucobacter chromiireducens subsp. solipictus</name>
    <dbReference type="NCBI Taxonomy" id="398235"/>
    <lineage>
        <taxon>Bacteria</taxon>
        <taxon>Bacillati</taxon>
        <taxon>Actinomycetota</taxon>
        <taxon>Actinomycetes</taxon>
        <taxon>Micrococcales</taxon>
        <taxon>Microbacteriaceae</taxon>
        <taxon>Leucobacter</taxon>
    </lineage>
</organism>
<evidence type="ECO:0000259" key="4">
    <source>
        <dbReference type="PROSITE" id="PS51077"/>
    </source>
</evidence>
<evidence type="ECO:0000256" key="1">
    <source>
        <dbReference type="ARBA" id="ARBA00023015"/>
    </source>
</evidence>
<dbReference type="PANTHER" id="PTHR30136">
    <property type="entry name" value="HELIX-TURN-HELIX TRANSCRIPTIONAL REGULATOR, ICLR FAMILY"/>
    <property type="match status" value="1"/>
</dbReference>
<dbReference type="InterPro" id="IPR036388">
    <property type="entry name" value="WH-like_DNA-bd_sf"/>
</dbReference>
<gene>
    <name evidence="6" type="ORF">D3230_15120</name>
</gene>
<proteinExistence type="predicted"/>
<feature type="domain" description="IclR-ED" evidence="5">
    <location>
        <begin position="60"/>
        <end position="257"/>
    </location>
</feature>
<dbReference type="PROSITE" id="PS51078">
    <property type="entry name" value="ICLR_ED"/>
    <property type="match status" value="1"/>
</dbReference>
<dbReference type="Gene3D" id="1.10.10.10">
    <property type="entry name" value="Winged helix-like DNA-binding domain superfamily/Winged helix DNA-binding domain"/>
    <property type="match status" value="1"/>
</dbReference>
<dbReference type="InterPro" id="IPR050707">
    <property type="entry name" value="HTH_MetabolicPath_Reg"/>
</dbReference>
<reference evidence="6 7" key="1">
    <citation type="submission" date="2018-09" db="EMBL/GenBank/DDBJ databases">
        <title>Comparative genomics of Leucobacter spp.</title>
        <authorList>
            <person name="Reis A.C."/>
            <person name="Kolvenbach B.A."/>
            <person name="Corvini P.F.X."/>
            <person name="Nunes O.C."/>
        </authorList>
    </citation>
    <scope>NUCLEOTIDE SEQUENCE [LARGE SCALE GENOMIC DNA]</scope>
    <source>
        <strain evidence="6 7">TAN 31504</strain>
    </source>
</reference>
<accession>A0ABS1SKS6</accession>
<evidence type="ECO:0000313" key="7">
    <source>
        <dbReference type="Proteomes" id="UP001645859"/>
    </source>
</evidence>
<sequence length="257" mass="27757">MVETLNSVSKALEVLHLLRARGPLRLSDIADGIGVGTSTAHRLVATLREQRFVRQESQGKRYELGSAMLFTSSVSALEHCVAVSEPVMRELQRGSGETVHLSVLRGRRCLFAASVESDRPVRVTSRVGQGPPAHTAAGGKVLLAALPADRLADTYLDEPLSAPTPESITDPARLRAELARVTADGYARNRGESEDDMYALAVPVRRPGGEVISSLTIAAPLSRMAVSAGARELSVRERELLEQLRVSAARIEERLAY</sequence>
<keyword evidence="1" id="KW-0805">Transcription regulation</keyword>
<dbReference type="PROSITE" id="PS51077">
    <property type="entry name" value="HTH_ICLR"/>
    <property type="match status" value="1"/>
</dbReference>
<evidence type="ECO:0000313" key="6">
    <source>
        <dbReference type="EMBL" id="MBL3680612.1"/>
    </source>
</evidence>